<proteinExistence type="predicted"/>
<evidence type="ECO:0000313" key="1">
    <source>
        <dbReference type="EMBL" id="OEU06612.1"/>
    </source>
</evidence>
<gene>
    <name evidence="1" type="ORF">FRACYDRAFT_222001</name>
</gene>
<accession>A0A1E7EL22</accession>
<reference evidence="1 2" key="1">
    <citation type="submission" date="2016-09" db="EMBL/GenBank/DDBJ databases">
        <title>Extensive genetic diversity and differential bi-allelic expression allows diatom success in the polar Southern Ocean.</title>
        <authorList>
            <consortium name="DOE Joint Genome Institute"/>
            <person name="Mock T."/>
            <person name="Otillar R.P."/>
            <person name="Strauss J."/>
            <person name="Dupont C."/>
            <person name="Frickenhaus S."/>
            <person name="Maumus F."/>
            <person name="Mcmullan M."/>
            <person name="Sanges R."/>
            <person name="Schmutz J."/>
            <person name="Toseland A."/>
            <person name="Valas R."/>
            <person name="Veluchamy A."/>
            <person name="Ward B.J."/>
            <person name="Allen A."/>
            <person name="Barry K."/>
            <person name="Falciatore A."/>
            <person name="Ferrante M."/>
            <person name="Fortunato A.E."/>
            <person name="Gloeckner G."/>
            <person name="Gruber A."/>
            <person name="Hipkin R."/>
            <person name="Janech M."/>
            <person name="Kroth P."/>
            <person name="Leese F."/>
            <person name="Lindquist E."/>
            <person name="Lyon B.R."/>
            <person name="Martin J."/>
            <person name="Mayer C."/>
            <person name="Parker M."/>
            <person name="Quesneville H."/>
            <person name="Raymond J."/>
            <person name="Uhlig C."/>
            <person name="Valentin K.U."/>
            <person name="Worden A.Z."/>
            <person name="Armbrust E.V."/>
            <person name="Bowler C."/>
            <person name="Green B."/>
            <person name="Moulton V."/>
            <person name="Van Oosterhout C."/>
            <person name="Grigoriev I."/>
        </authorList>
    </citation>
    <scope>NUCLEOTIDE SEQUENCE [LARGE SCALE GENOMIC DNA]</scope>
    <source>
        <strain evidence="1 2">CCMP1102</strain>
    </source>
</reference>
<evidence type="ECO:0000313" key="2">
    <source>
        <dbReference type="Proteomes" id="UP000095751"/>
    </source>
</evidence>
<protein>
    <submittedName>
        <fullName evidence="1">Uncharacterized protein</fullName>
    </submittedName>
</protein>
<sequence>MGLEIIFPPLLRCCCVPAEEEEEEEELVIIALGVFTIAKYLITAKQKVAQNSVI</sequence>
<dbReference type="EMBL" id="KV784405">
    <property type="protein sequence ID" value="OEU06612.1"/>
    <property type="molecule type" value="Genomic_DNA"/>
</dbReference>
<organism evidence="1 2">
    <name type="scientific">Fragilariopsis cylindrus CCMP1102</name>
    <dbReference type="NCBI Taxonomy" id="635003"/>
    <lineage>
        <taxon>Eukaryota</taxon>
        <taxon>Sar</taxon>
        <taxon>Stramenopiles</taxon>
        <taxon>Ochrophyta</taxon>
        <taxon>Bacillariophyta</taxon>
        <taxon>Bacillariophyceae</taxon>
        <taxon>Bacillariophycidae</taxon>
        <taxon>Bacillariales</taxon>
        <taxon>Bacillariaceae</taxon>
        <taxon>Fragilariopsis</taxon>
    </lineage>
</organism>
<dbReference type="AlphaFoldDB" id="A0A1E7EL22"/>
<dbReference type="InParanoid" id="A0A1E7EL22"/>
<name>A0A1E7EL22_9STRA</name>
<dbReference type="KEGG" id="fcy:FRACYDRAFT_222001"/>
<keyword evidence="2" id="KW-1185">Reference proteome</keyword>
<dbReference type="Proteomes" id="UP000095751">
    <property type="component" value="Unassembled WGS sequence"/>
</dbReference>